<keyword evidence="1" id="KW-0687">Ribonucleoprotein</keyword>
<dbReference type="GO" id="GO:0005762">
    <property type="term" value="C:mitochondrial large ribosomal subunit"/>
    <property type="evidence" value="ECO:0007669"/>
    <property type="project" value="InterPro"/>
</dbReference>
<reference evidence="1" key="1">
    <citation type="journal article" date="2014" name="PLoS ONE">
        <title>Transcriptome-Based Identification of ABC Transporters in the Western Tarnished Plant Bug Lygus hesperus.</title>
        <authorList>
            <person name="Hull J.J."/>
            <person name="Chaney K."/>
            <person name="Geib S.M."/>
            <person name="Fabrick J.A."/>
            <person name="Brent C.S."/>
            <person name="Walsh D."/>
            <person name="Lavine L.C."/>
        </authorList>
    </citation>
    <scope>NUCLEOTIDE SEQUENCE</scope>
</reference>
<dbReference type="GO" id="GO:0003735">
    <property type="term" value="F:structural constituent of ribosome"/>
    <property type="evidence" value="ECO:0007669"/>
    <property type="project" value="InterPro"/>
</dbReference>
<feature type="non-terminal residue" evidence="1">
    <location>
        <position position="1"/>
    </location>
</feature>
<dbReference type="AlphaFoldDB" id="A0A0A9WG98"/>
<keyword evidence="1" id="KW-0689">Ribosomal protein</keyword>
<reference evidence="1" key="2">
    <citation type="submission" date="2014-07" db="EMBL/GenBank/DDBJ databases">
        <authorList>
            <person name="Hull J."/>
        </authorList>
    </citation>
    <scope>NUCLEOTIDE SEQUENCE</scope>
</reference>
<organism evidence="1">
    <name type="scientific">Lygus hesperus</name>
    <name type="common">Western plant bug</name>
    <dbReference type="NCBI Taxonomy" id="30085"/>
    <lineage>
        <taxon>Eukaryota</taxon>
        <taxon>Metazoa</taxon>
        <taxon>Ecdysozoa</taxon>
        <taxon>Arthropoda</taxon>
        <taxon>Hexapoda</taxon>
        <taxon>Insecta</taxon>
        <taxon>Pterygota</taxon>
        <taxon>Neoptera</taxon>
        <taxon>Paraneoptera</taxon>
        <taxon>Hemiptera</taxon>
        <taxon>Heteroptera</taxon>
        <taxon>Panheteroptera</taxon>
        <taxon>Cimicomorpha</taxon>
        <taxon>Miridae</taxon>
        <taxon>Mirini</taxon>
        <taxon>Lygus</taxon>
    </lineage>
</organism>
<dbReference type="InterPro" id="IPR019189">
    <property type="entry name" value="Ribosomal_mL41"/>
</dbReference>
<protein>
    <submittedName>
        <fullName evidence="1">39S ribosomal protein L41-B, mitochondrial</fullName>
    </submittedName>
</protein>
<name>A0A0A9WG98_LYGHE</name>
<evidence type="ECO:0000313" key="1">
    <source>
        <dbReference type="EMBL" id="JAG06426.1"/>
    </source>
</evidence>
<accession>A0A0A9WG98</accession>
<gene>
    <name evidence="1" type="primary">mrpl41-b</name>
    <name evidence="1" type="ORF">CM83_7253</name>
</gene>
<sequence length="112" mass="12816">KSKKAKHCRCSTIHVCFARYFGVISSPNVVTRIFIKVRTIDSISLTYSIVSRCGEYRHVVIHTGRGAPTMGKFIKRGTFRLDPDIVIRETFLCPDLTNFPLKPYVSRLTPRK</sequence>
<dbReference type="EMBL" id="GBHO01037178">
    <property type="protein sequence ID" value="JAG06426.1"/>
    <property type="molecule type" value="Transcribed_RNA"/>
</dbReference>
<dbReference type="Pfam" id="PF09809">
    <property type="entry name" value="MRP-L27"/>
    <property type="match status" value="1"/>
</dbReference>
<proteinExistence type="predicted"/>